<dbReference type="PANTHER" id="PTHR42718:SF39">
    <property type="entry name" value="ACTINORHODIN TRANSPORTER-RELATED"/>
    <property type="match status" value="1"/>
</dbReference>
<evidence type="ECO:0000256" key="1">
    <source>
        <dbReference type="ARBA" id="ARBA00004651"/>
    </source>
</evidence>
<dbReference type="RefSeq" id="WP_281899992.1">
    <property type="nucleotide sequence ID" value="NZ_BSDI01000029.1"/>
</dbReference>
<feature type="transmembrane region" description="Helical" evidence="5">
    <location>
        <begin position="141"/>
        <end position="163"/>
    </location>
</feature>
<reference evidence="7" key="1">
    <citation type="submission" date="2022-12" db="EMBL/GenBank/DDBJ databases">
        <title>New Phytohabitans aurantiacus sp. RD004123 nov., an actinomycete isolated from soil.</title>
        <authorList>
            <person name="Triningsih D.W."/>
            <person name="Harunari E."/>
            <person name="Igarashi Y."/>
        </authorList>
    </citation>
    <scope>NUCLEOTIDE SEQUENCE</scope>
    <source>
        <strain evidence="7">RD004123</strain>
    </source>
</reference>
<keyword evidence="2 5" id="KW-0812">Transmembrane</keyword>
<dbReference type="CDD" id="cd17321">
    <property type="entry name" value="MFS_MMR_MDR_like"/>
    <property type="match status" value="1"/>
</dbReference>
<comment type="subcellular location">
    <subcellularLocation>
        <location evidence="1">Cell membrane</location>
        <topology evidence="1">Multi-pass membrane protein</topology>
    </subcellularLocation>
</comment>
<keyword evidence="4 5" id="KW-0472">Membrane</keyword>
<dbReference type="Proteomes" id="UP001144280">
    <property type="component" value="Unassembled WGS sequence"/>
</dbReference>
<protein>
    <submittedName>
        <fullName evidence="7">MFS transporter</fullName>
    </submittedName>
</protein>
<dbReference type="InterPro" id="IPR020846">
    <property type="entry name" value="MFS_dom"/>
</dbReference>
<feature type="transmembrane region" description="Helical" evidence="5">
    <location>
        <begin position="410"/>
        <end position="435"/>
    </location>
</feature>
<sequence>MTLDQSPPRTVQRRWLALGFVLTAAFMDLVDGTIVSIALPQIQSDLDAGYAAAQWILAGYSLTFALALITGGRLGDIYGRKRIFLIGITGFTVASIACGAATTAGMLVAARLAQGVTAALMVPQVISVIMIMFARQERAKAFALYGATLSLANVSGPLLGAVFTEYSLFDLQWRAIFYVNVPIGVIAFFGALKYIPESKSDTPLRMDFTGIALISLTSFALMYPLIQGREEGWPVWMFVILVAAVPLLLLFYRSQRRRDRLDGSALVPPDLLRHRSFVVGLIVLLVLFSGLASLFLVLNYALLVGFGWSPMRTALTGLGFPVGIFLTTGVAQRFATTHGRRLIQVGLSVLTAGMVLLILIFSAAGTSVSFWQLALPILVMGLGMGLCVSILTTVVLAAVPDRSAGAGSGVTNAVLQFGAAVGVAVVGTLLFALTNESTGDPAAAARSFADAATKALWYNAAVFLLAALLTPLLPRAARDPGGP</sequence>
<dbReference type="SUPFAM" id="SSF103473">
    <property type="entry name" value="MFS general substrate transporter"/>
    <property type="match status" value="1"/>
</dbReference>
<feature type="transmembrane region" description="Helical" evidence="5">
    <location>
        <begin position="314"/>
        <end position="335"/>
    </location>
</feature>
<keyword evidence="8" id="KW-1185">Reference proteome</keyword>
<feature type="domain" description="Major facilitator superfamily (MFS) profile" evidence="6">
    <location>
        <begin position="17"/>
        <end position="478"/>
    </location>
</feature>
<evidence type="ECO:0000313" key="8">
    <source>
        <dbReference type="Proteomes" id="UP001144280"/>
    </source>
</evidence>
<accession>A0ABQ5R201</accession>
<organism evidence="7 8">
    <name type="scientific">Phytohabitans aurantiacus</name>
    <dbReference type="NCBI Taxonomy" id="3016789"/>
    <lineage>
        <taxon>Bacteria</taxon>
        <taxon>Bacillati</taxon>
        <taxon>Actinomycetota</taxon>
        <taxon>Actinomycetes</taxon>
        <taxon>Micromonosporales</taxon>
        <taxon>Micromonosporaceae</taxon>
    </lineage>
</organism>
<feature type="transmembrane region" description="Helical" evidence="5">
    <location>
        <begin position="83"/>
        <end position="110"/>
    </location>
</feature>
<feature type="transmembrane region" description="Helical" evidence="5">
    <location>
        <begin position="370"/>
        <end position="398"/>
    </location>
</feature>
<evidence type="ECO:0000313" key="7">
    <source>
        <dbReference type="EMBL" id="GLH99974.1"/>
    </source>
</evidence>
<feature type="transmembrane region" description="Helical" evidence="5">
    <location>
        <begin position="51"/>
        <end position="71"/>
    </location>
</feature>
<evidence type="ECO:0000256" key="3">
    <source>
        <dbReference type="ARBA" id="ARBA00022989"/>
    </source>
</evidence>
<feature type="transmembrane region" description="Helical" evidence="5">
    <location>
        <begin position="342"/>
        <end position="364"/>
    </location>
</feature>
<feature type="transmembrane region" description="Helical" evidence="5">
    <location>
        <begin position="455"/>
        <end position="473"/>
    </location>
</feature>
<dbReference type="PRINTS" id="PR01036">
    <property type="entry name" value="TCRTETB"/>
</dbReference>
<gene>
    <name evidence="7" type="ORF">Pa4123_52500</name>
</gene>
<keyword evidence="3 5" id="KW-1133">Transmembrane helix</keyword>
<evidence type="ECO:0000256" key="4">
    <source>
        <dbReference type="ARBA" id="ARBA00023136"/>
    </source>
</evidence>
<feature type="transmembrane region" description="Helical" evidence="5">
    <location>
        <begin position="232"/>
        <end position="252"/>
    </location>
</feature>
<dbReference type="EMBL" id="BSDI01000029">
    <property type="protein sequence ID" value="GLH99974.1"/>
    <property type="molecule type" value="Genomic_DNA"/>
</dbReference>
<feature type="transmembrane region" description="Helical" evidence="5">
    <location>
        <begin position="116"/>
        <end position="134"/>
    </location>
</feature>
<dbReference type="PROSITE" id="PS50850">
    <property type="entry name" value="MFS"/>
    <property type="match status" value="1"/>
</dbReference>
<dbReference type="Gene3D" id="1.20.1720.10">
    <property type="entry name" value="Multidrug resistance protein D"/>
    <property type="match status" value="2"/>
</dbReference>
<dbReference type="Pfam" id="PF07690">
    <property type="entry name" value="MFS_1"/>
    <property type="match status" value="1"/>
</dbReference>
<feature type="transmembrane region" description="Helical" evidence="5">
    <location>
        <begin position="208"/>
        <end position="226"/>
    </location>
</feature>
<evidence type="ECO:0000256" key="5">
    <source>
        <dbReference type="SAM" id="Phobius"/>
    </source>
</evidence>
<proteinExistence type="predicted"/>
<dbReference type="InterPro" id="IPR011701">
    <property type="entry name" value="MFS"/>
</dbReference>
<dbReference type="InterPro" id="IPR036259">
    <property type="entry name" value="MFS_trans_sf"/>
</dbReference>
<comment type="caution">
    <text evidence="7">The sequence shown here is derived from an EMBL/GenBank/DDBJ whole genome shotgun (WGS) entry which is preliminary data.</text>
</comment>
<evidence type="ECO:0000259" key="6">
    <source>
        <dbReference type="PROSITE" id="PS50850"/>
    </source>
</evidence>
<feature type="transmembrane region" description="Helical" evidence="5">
    <location>
        <begin position="277"/>
        <end position="302"/>
    </location>
</feature>
<feature type="transmembrane region" description="Helical" evidence="5">
    <location>
        <begin position="175"/>
        <end position="196"/>
    </location>
</feature>
<feature type="transmembrane region" description="Helical" evidence="5">
    <location>
        <begin position="15"/>
        <end position="39"/>
    </location>
</feature>
<name>A0ABQ5R201_9ACTN</name>
<evidence type="ECO:0000256" key="2">
    <source>
        <dbReference type="ARBA" id="ARBA00022692"/>
    </source>
</evidence>
<dbReference type="PANTHER" id="PTHR42718">
    <property type="entry name" value="MAJOR FACILITATOR SUPERFAMILY MULTIDRUG TRANSPORTER MFSC"/>
    <property type="match status" value="1"/>
</dbReference>